<feature type="transmembrane region" description="Helical" evidence="7">
    <location>
        <begin position="352"/>
        <end position="379"/>
    </location>
</feature>
<dbReference type="InterPro" id="IPR051022">
    <property type="entry name" value="Notch_Cell-Fate_Det"/>
</dbReference>
<evidence type="ECO:0000259" key="8">
    <source>
        <dbReference type="PROSITE" id="PS50026"/>
    </source>
</evidence>
<dbReference type="FunFam" id="2.10.25.10:FF:000109">
    <property type="entry name" value="Notch homolog 4, [Drosophila]"/>
    <property type="match status" value="1"/>
</dbReference>
<keyword evidence="5" id="KW-0325">Glycoprotein</keyword>
<dbReference type="InterPro" id="IPR000742">
    <property type="entry name" value="EGF"/>
</dbReference>
<dbReference type="SMART" id="SM00179">
    <property type="entry name" value="EGF_CA"/>
    <property type="match status" value="4"/>
</dbReference>
<dbReference type="PRINTS" id="PR00010">
    <property type="entry name" value="EGFBLOOD"/>
</dbReference>
<reference evidence="9" key="2">
    <citation type="submission" date="2025-09" db="UniProtKB">
        <authorList>
            <consortium name="Ensembl"/>
        </authorList>
    </citation>
    <scope>IDENTIFICATION</scope>
</reference>
<dbReference type="GO" id="GO:0032991">
    <property type="term" value="C:protein-containing complex"/>
    <property type="evidence" value="ECO:0007669"/>
    <property type="project" value="TreeGrafter"/>
</dbReference>
<dbReference type="GO" id="GO:0045197">
    <property type="term" value="P:establishment or maintenance of epithelial cell apical/basal polarity"/>
    <property type="evidence" value="ECO:0007669"/>
    <property type="project" value="TreeGrafter"/>
</dbReference>
<evidence type="ECO:0000256" key="6">
    <source>
        <dbReference type="PROSITE-ProRule" id="PRU00076"/>
    </source>
</evidence>
<evidence type="ECO:0000256" key="2">
    <source>
        <dbReference type="ARBA" id="ARBA00022729"/>
    </source>
</evidence>
<feature type="domain" description="EGF-like" evidence="8">
    <location>
        <begin position="102"/>
        <end position="138"/>
    </location>
</feature>
<dbReference type="GO" id="GO:0005509">
    <property type="term" value="F:calcium ion binding"/>
    <property type="evidence" value="ECO:0007669"/>
    <property type="project" value="InterPro"/>
</dbReference>
<accession>A0A8C6WMM5</accession>
<dbReference type="CDD" id="cd00054">
    <property type="entry name" value="EGF_CA"/>
    <property type="match status" value="3"/>
</dbReference>
<dbReference type="SUPFAM" id="SSF57196">
    <property type="entry name" value="EGF/Laminin"/>
    <property type="match status" value="1"/>
</dbReference>
<evidence type="ECO:0000313" key="10">
    <source>
        <dbReference type="Proteomes" id="UP000694523"/>
    </source>
</evidence>
<keyword evidence="3" id="KW-0677">Repeat</keyword>
<dbReference type="PANTHER" id="PTHR24049">
    <property type="entry name" value="CRUMBS FAMILY MEMBER"/>
    <property type="match status" value="1"/>
</dbReference>
<evidence type="ECO:0000256" key="4">
    <source>
        <dbReference type="ARBA" id="ARBA00023157"/>
    </source>
</evidence>
<reference evidence="9" key="1">
    <citation type="submission" date="2025-08" db="UniProtKB">
        <authorList>
            <consortium name="Ensembl"/>
        </authorList>
    </citation>
    <scope>IDENTIFICATION</scope>
</reference>
<evidence type="ECO:0000256" key="3">
    <source>
        <dbReference type="ARBA" id="ARBA00022737"/>
    </source>
</evidence>
<dbReference type="FunFam" id="2.10.25.10:FF:000321">
    <property type="entry name" value="Protein delta homolog 1"/>
    <property type="match status" value="1"/>
</dbReference>
<proteinExistence type="predicted"/>
<dbReference type="InterPro" id="IPR000152">
    <property type="entry name" value="EGF-type_Asp/Asn_hydroxyl_site"/>
</dbReference>
<dbReference type="PROSITE" id="PS50026">
    <property type="entry name" value="EGF_3"/>
    <property type="match status" value="3"/>
</dbReference>
<evidence type="ECO:0000313" key="9">
    <source>
        <dbReference type="Ensembl" id="ENSNMLP00000018112.1"/>
    </source>
</evidence>
<evidence type="ECO:0000256" key="1">
    <source>
        <dbReference type="ARBA" id="ARBA00022536"/>
    </source>
</evidence>
<sequence>MECCLRHGHLIGRNFQFIKFWWSVSSDHKKLLESQSNVTFSHIASDPYVAVLQSGFTGDMCEVDIDECEGSPCENGGTCRNNPGGFHCECKTGFSGTVCSIDIEKCLKMNCQNNGTCVHTDDSYYCQCIPGFEGLTCERAIDYCMSSPCVMGSCINLKTTFSCLCPAGKKICTPSVKTPDTGLTKYLVFFLFFLNKSCPRAKISPCYNNPCQNDGMCLDNWYEYLCDCRNHFTGKNCSQGKEKQVLVSYSNNVRSELAFTVLLMYLFYIYLLTTVKITLEFLFRLYYIIYVIFSEVSEELAVPFSGSDSIEFLIKEQFRRDYLLKVNLKSEEEVAEDFKSISIRFKTKENGVLVIIFGQTGFNRLQVGLLFIYFCFVYTKSGYNLLFS</sequence>
<keyword evidence="10" id="KW-1185">Reference proteome</keyword>
<name>A0A8C6WMM5_9GOBI</name>
<dbReference type="GO" id="GO:0005886">
    <property type="term" value="C:plasma membrane"/>
    <property type="evidence" value="ECO:0007669"/>
    <property type="project" value="TreeGrafter"/>
</dbReference>
<keyword evidence="4 6" id="KW-1015">Disulfide bond</keyword>
<keyword evidence="2" id="KW-0732">Signal</keyword>
<organism evidence="9 10">
    <name type="scientific">Neogobius melanostomus</name>
    <name type="common">round goby</name>
    <dbReference type="NCBI Taxonomy" id="47308"/>
    <lineage>
        <taxon>Eukaryota</taxon>
        <taxon>Metazoa</taxon>
        <taxon>Chordata</taxon>
        <taxon>Craniata</taxon>
        <taxon>Vertebrata</taxon>
        <taxon>Euteleostomi</taxon>
        <taxon>Actinopterygii</taxon>
        <taxon>Neopterygii</taxon>
        <taxon>Teleostei</taxon>
        <taxon>Neoteleostei</taxon>
        <taxon>Acanthomorphata</taxon>
        <taxon>Gobiaria</taxon>
        <taxon>Gobiiformes</taxon>
        <taxon>Gobioidei</taxon>
        <taxon>Gobiidae</taxon>
        <taxon>Benthophilinae</taxon>
        <taxon>Neogobiini</taxon>
        <taxon>Neogobius</taxon>
    </lineage>
</organism>
<dbReference type="SUPFAM" id="SSF57184">
    <property type="entry name" value="Growth factor receptor domain"/>
    <property type="match status" value="1"/>
</dbReference>
<dbReference type="Pfam" id="PF07645">
    <property type="entry name" value="EGF_CA"/>
    <property type="match status" value="1"/>
</dbReference>
<feature type="domain" description="EGF-like" evidence="8">
    <location>
        <begin position="202"/>
        <end position="238"/>
    </location>
</feature>
<dbReference type="PROSITE" id="PS01186">
    <property type="entry name" value="EGF_2"/>
    <property type="match status" value="2"/>
</dbReference>
<feature type="disulfide bond" evidence="6">
    <location>
        <begin position="90"/>
        <end position="99"/>
    </location>
</feature>
<dbReference type="PANTHER" id="PTHR24049:SF22">
    <property type="entry name" value="DROSOPHILA CRUMBS HOMOLOG"/>
    <property type="match status" value="1"/>
</dbReference>
<comment type="caution">
    <text evidence="6">Lacks conserved residue(s) required for the propagation of feature annotation.</text>
</comment>
<dbReference type="PROSITE" id="PS00022">
    <property type="entry name" value="EGF_1"/>
    <property type="match status" value="3"/>
</dbReference>
<feature type="domain" description="EGF-like" evidence="8">
    <location>
        <begin position="64"/>
        <end position="100"/>
    </location>
</feature>
<dbReference type="InterPro" id="IPR049883">
    <property type="entry name" value="NOTCH1_EGF-like"/>
</dbReference>
<keyword evidence="7" id="KW-1133">Transmembrane helix</keyword>
<keyword evidence="1 6" id="KW-0245">EGF-like domain</keyword>
<evidence type="ECO:0000256" key="5">
    <source>
        <dbReference type="ARBA" id="ARBA00023180"/>
    </source>
</evidence>
<feature type="transmembrane region" description="Helical" evidence="7">
    <location>
        <begin position="257"/>
        <end position="279"/>
    </location>
</feature>
<feature type="disulfide bond" evidence="6">
    <location>
        <begin position="128"/>
        <end position="137"/>
    </location>
</feature>
<keyword evidence="7" id="KW-0812">Transmembrane</keyword>
<protein>
    <recommendedName>
        <fullName evidence="8">EGF-like domain-containing protein</fullName>
    </recommendedName>
</protein>
<dbReference type="Ensembl" id="ENSNMLT00000020358.1">
    <property type="protein sequence ID" value="ENSNMLP00000018112.1"/>
    <property type="gene ID" value="ENSNMLG00000011937.1"/>
</dbReference>
<dbReference type="InterPro" id="IPR009030">
    <property type="entry name" value="Growth_fac_rcpt_cys_sf"/>
</dbReference>
<feature type="disulfide bond" evidence="6">
    <location>
        <begin position="228"/>
        <end position="237"/>
    </location>
</feature>
<dbReference type="InterPro" id="IPR001881">
    <property type="entry name" value="EGF-like_Ca-bd_dom"/>
</dbReference>
<dbReference type="Proteomes" id="UP000694523">
    <property type="component" value="Unplaced"/>
</dbReference>
<dbReference type="Gene3D" id="2.10.25.10">
    <property type="entry name" value="Laminin"/>
    <property type="match status" value="4"/>
</dbReference>
<evidence type="ECO:0000256" key="7">
    <source>
        <dbReference type="SAM" id="Phobius"/>
    </source>
</evidence>
<dbReference type="Pfam" id="PF00008">
    <property type="entry name" value="EGF"/>
    <property type="match status" value="2"/>
</dbReference>
<keyword evidence="7" id="KW-0472">Membrane</keyword>
<dbReference type="FunFam" id="2.10.25.10:FF:000434">
    <property type="entry name" value="Predicted protein"/>
    <property type="match status" value="1"/>
</dbReference>
<dbReference type="SMART" id="SM00181">
    <property type="entry name" value="EGF"/>
    <property type="match status" value="4"/>
</dbReference>
<dbReference type="AlphaFoldDB" id="A0A8C6WMM5"/>
<dbReference type="PROSITE" id="PS00010">
    <property type="entry name" value="ASX_HYDROXYL"/>
    <property type="match status" value="2"/>
</dbReference>
<dbReference type="GO" id="GO:0007157">
    <property type="term" value="P:heterophilic cell-cell adhesion via plasma membrane cell adhesion molecules"/>
    <property type="evidence" value="ECO:0007669"/>
    <property type="project" value="TreeGrafter"/>
</dbReference>